<accession>A0ABU4MV36</accession>
<dbReference type="RefSeq" id="WP_193381472.1">
    <property type="nucleotide sequence ID" value="NZ_JABXWF010000007.1"/>
</dbReference>
<protein>
    <submittedName>
        <fullName evidence="1">Uncharacterized protein</fullName>
    </submittedName>
</protein>
<comment type="caution">
    <text evidence="1">The sequence shown here is derived from an EMBL/GenBank/DDBJ whole genome shotgun (WGS) entry which is preliminary data.</text>
</comment>
<evidence type="ECO:0000313" key="1">
    <source>
        <dbReference type="EMBL" id="MDX3040265.1"/>
    </source>
</evidence>
<gene>
    <name evidence="1" type="ORF">PV383_24255</name>
</gene>
<sequence length="145" mass="16021">MADLYTVDVSMNLAATVPDAVLSELRRHLGLEEPGDGHADNLDDHPVWAARGLARRIGGVLTGELIRTEQGWALTVRQEVHAETMPQVVSLIEMLAFHSTTEGTIGQIRFYEDEIPELLLNRSGDLMKAPLSRLPETKLSRPCLP</sequence>
<organism evidence="1 2">
    <name type="scientific">Streptomyces caniscabiei</name>
    <dbReference type="NCBI Taxonomy" id="2746961"/>
    <lineage>
        <taxon>Bacteria</taxon>
        <taxon>Bacillati</taxon>
        <taxon>Actinomycetota</taxon>
        <taxon>Actinomycetes</taxon>
        <taxon>Kitasatosporales</taxon>
        <taxon>Streptomycetaceae</taxon>
        <taxon>Streptomyces</taxon>
    </lineage>
</organism>
<name>A0ABU4MV36_9ACTN</name>
<reference evidence="1 2" key="1">
    <citation type="journal article" date="2023" name="Microb. Genom.">
        <title>Mesoterricola silvestris gen. nov., sp. nov., Mesoterricola sediminis sp. nov., Geothrix oryzae sp. nov., Geothrix edaphica sp. nov., Geothrix rubra sp. nov., and Geothrix limicola sp. nov., six novel members of Acidobacteriota isolated from soils.</title>
        <authorList>
            <person name="Weisberg A.J."/>
            <person name="Pearce E."/>
            <person name="Kramer C.G."/>
            <person name="Chang J.H."/>
            <person name="Clarke C.R."/>
        </authorList>
    </citation>
    <scope>NUCLEOTIDE SEQUENCE [LARGE SCALE GENOMIC DNA]</scope>
    <source>
        <strain evidence="1 2">NE20-4-1</strain>
    </source>
</reference>
<keyword evidence="2" id="KW-1185">Reference proteome</keyword>
<evidence type="ECO:0000313" key="2">
    <source>
        <dbReference type="Proteomes" id="UP001282474"/>
    </source>
</evidence>
<dbReference type="Proteomes" id="UP001282474">
    <property type="component" value="Unassembled WGS sequence"/>
</dbReference>
<proteinExistence type="predicted"/>
<dbReference type="EMBL" id="JARAWJ010000018">
    <property type="protein sequence ID" value="MDX3040265.1"/>
    <property type="molecule type" value="Genomic_DNA"/>
</dbReference>